<feature type="binding site" evidence="15">
    <location>
        <position position="482"/>
    </location>
    <ligand>
        <name>Mg(2+)</name>
        <dbReference type="ChEBI" id="CHEBI:18420"/>
        <note>shared with alpha subunit</note>
    </ligand>
</feature>
<dbReference type="GO" id="GO:0140096">
    <property type="term" value="F:catalytic activity, acting on a protein"/>
    <property type="evidence" value="ECO:0007669"/>
    <property type="project" value="UniProtKB-ARBA"/>
</dbReference>
<dbReference type="PANTHER" id="PTHR10947">
    <property type="entry name" value="PHENYLALANYL-TRNA SYNTHETASE BETA CHAIN AND LEUCINE-RICH REPEAT-CONTAINING PROTEIN 47"/>
    <property type="match status" value="1"/>
</dbReference>
<dbReference type="InterPro" id="IPR005147">
    <property type="entry name" value="tRNA_synthase_B5-dom"/>
</dbReference>
<dbReference type="InterPro" id="IPR020825">
    <property type="entry name" value="Phe-tRNA_synthase-like_B3/B4"/>
</dbReference>
<evidence type="ECO:0000256" key="2">
    <source>
        <dbReference type="ARBA" id="ARBA00008653"/>
    </source>
</evidence>
<comment type="caution">
    <text evidence="20">The sequence shown here is derived from an EMBL/GenBank/DDBJ whole genome shotgun (WGS) entry which is preliminary data.</text>
</comment>
<comment type="subcellular location">
    <subcellularLocation>
        <location evidence="1 15">Cytoplasm</location>
    </subcellularLocation>
</comment>
<gene>
    <name evidence="15 20" type="primary">pheT</name>
    <name evidence="21" type="ORF">G5B36_17310</name>
    <name evidence="20" type="ORF">L0N08_20155</name>
</gene>
<dbReference type="GO" id="GO:0009328">
    <property type="term" value="C:phenylalanine-tRNA ligase complex"/>
    <property type="evidence" value="ECO:0007669"/>
    <property type="project" value="TreeGrafter"/>
</dbReference>
<evidence type="ECO:0000256" key="7">
    <source>
        <dbReference type="ARBA" id="ARBA00022723"/>
    </source>
</evidence>
<evidence type="ECO:0000256" key="10">
    <source>
        <dbReference type="ARBA" id="ARBA00022842"/>
    </source>
</evidence>
<comment type="cofactor">
    <cofactor evidence="15">
        <name>Mg(2+)</name>
        <dbReference type="ChEBI" id="CHEBI:18420"/>
    </cofactor>
    <text evidence="15">Binds 2 magnesium ions per tetramer.</text>
</comment>
<dbReference type="EMBL" id="JAKNGE010000028">
    <property type="protein sequence ID" value="MCG4747747.1"/>
    <property type="molecule type" value="Genomic_DNA"/>
</dbReference>
<keyword evidence="9 15" id="KW-0067">ATP-binding</keyword>
<evidence type="ECO:0000259" key="18">
    <source>
        <dbReference type="PROSITE" id="PS51447"/>
    </source>
</evidence>
<feature type="binding site" evidence="15">
    <location>
        <position position="479"/>
    </location>
    <ligand>
        <name>Mg(2+)</name>
        <dbReference type="ChEBI" id="CHEBI:18420"/>
        <note>shared with alpha subunit</note>
    </ligand>
</feature>
<dbReference type="CDD" id="cd02796">
    <property type="entry name" value="tRNA_bind_bactPheRS"/>
    <property type="match status" value="1"/>
</dbReference>
<dbReference type="PANTHER" id="PTHR10947:SF0">
    <property type="entry name" value="PHENYLALANINE--TRNA LIGASE BETA SUBUNIT"/>
    <property type="match status" value="1"/>
</dbReference>
<dbReference type="Pfam" id="PF03483">
    <property type="entry name" value="B3_4"/>
    <property type="match status" value="1"/>
</dbReference>
<dbReference type="Pfam" id="PF01588">
    <property type="entry name" value="tRNA_bind"/>
    <property type="match status" value="1"/>
</dbReference>
<dbReference type="Gene3D" id="2.40.50.140">
    <property type="entry name" value="Nucleic acid-binding proteins"/>
    <property type="match status" value="1"/>
</dbReference>
<proteinExistence type="inferred from homology"/>
<keyword evidence="4 15" id="KW-0963">Cytoplasm</keyword>
<evidence type="ECO:0000256" key="1">
    <source>
        <dbReference type="ARBA" id="ARBA00004496"/>
    </source>
</evidence>
<evidence type="ECO:0000313" key="22">
    <source>
        <dbReference type="Proteomes" id="UP000669239"/>
    </source>
</evidence>
<dbReference type="SMART" id="SM00896">
    <property type="entry name" value="FDX-ACB"/>
    <property type="match status" value="1"/>
</dbReference>
<dbReference type="SUPFAM" id="SSF55681">
    <property type="entry name" value="Class II aaRS and biotin synthetases"/>
    <property type="match status" value="1"/>
</dbReference>
<dbReference type="Gene3D" id="3.30.56.10">
    <property type="match status" value="2"/>
</dbReference>
<evidence type="ECO:0000256" key="8">
    <source>
        <dbReference type="ARBA" id="ARBA00022741"/>
    </source>
</evidence>
<evidence type="ECO:0000256" key="15">
    <source>
        <dbReference type="HAMAP-Rule" id="MF_00283"/>
    </source>
</evidence>
<dbReference type="HAMAP" id="MF_00283">
    <property type="entry name" value="Phe_tRNA_synth_beta1"/>
    <property type="match status" value="1"/>
</dbReference>
<reference evidence="21 22" key="1">
    <citation type="journal article" date="2020" name="Cell Host Microbe">
        <title>Functional and Genomic Variation between Human-Derived Isolates of Lachnospiraceae Reveals Inter- and Intra-Species Diversity.</title>
        <authorList>
            <person name="Sorbara M.T."/>
            <person name="Littmann E.R."/>
            <person name="Fontana E."/>
            <person name="Moody T.U."/>
            <person name="Kohout C.E."/>
            <person name="Gjonbalaj M."/>
            <person name="Eaton V."/>
            <person name="Seok R."/>
            <person name="Leiner I.M."/>
            <person name="Pamer E.G."/>
        </authorList>
    </citation>
    <scope>NUCLEOTIDE SEQUENCE [LARGE SCALE GENOMIC DNA]</scope>
    <source>
        <strain evidence="21 22">MSK.1.17</strain>
    </source>
</reference>
<dbReference type="InterPro" id="IPR045060">
    <property type="entry name" value="Phe-tRNA-ligase_IIc_bsu"/>
</dbReference>
<dbReference type="PROSITE" id="PS51447">
    <property type="entry name" value="FDX_ACB"/>
    <property type="match status" value="1"/>
</dbReference>
<comment type="similarity">
    <text evidence="2 15">Belongs to the phenylalanyl-tRNA synthetase beta subunit family. Type 1 subfamily.</text>
</comment>
<evidence type="ECO:0000313" key="20">
    <source>
        <dbReference type="EMBL" id="MCG4747747.1"/>
    </source>
</evidence>
<keyword evidence="8 15" id="KW-0547">Nucleotide-binding</keyword>
<dbReference type="CDD" id="cd00769">
    <property type="entry name" value="PheRS_beta_core"/>
    <property type="match status" value="1"/>
</dbReference>
<evidence type="ECO:0000313" key="23">
    <source>
        <dbReference type="Proteomes" id="UP001299608"/>
    </source>
</evidence>
<protein>
    <recommendedName>
        <fullName evidence="15">Phenylalanine--tRNA ligase beta subunit</fullName>
        <ecNumber evidence="15">6.1.1.20</ecNumber>
    </recommendedName>
    <alternativeName>
        <fullName evidence="15">Phenylalanyl-tRNA synthetase beta subunit</fullName>
        <shortName evidence="15">PheRS</shortName>
    </alternativeName>
</protein>
<dbReference type="SMART" id="SM00874">
    <property type="entry name" value="B5"/>
    <property type="match status" value="1"/>
</dbReference>
<evidence type="ECO:0000259" key="19">
    <source>
        <dbReference type="PROSITE" id="PS51483"/>
    </source>
</evidence>
<sequence length="810" mass="89646">MNTALSWIKAYVPDLDVTAQEYTDAMTLTGTKVEGYSCLDKNLENIVVGEVLSVERHPDADKLVVCQVNVGAGEPVQIVTGAPNITEASVGEKVPVVLDGGRVAGGHDGGALPEDGIKIKKGKLRGVESCGMMCSVEELGADRDMYPDAPESGIYILPKDSVPGEDAVAVMGLRDVVFEYEITSNRVDCYSVIGIAREAAATFRKTFTAPSVTKTGNDEDINDYLKVRVENSRLCPRYCARMVKNIRLAPSPRWMQRRLAASGIRPINNIVDITNYVMEEYGQPMHAFNYDQLAGHEIIVKCAKDGDVFQTLDGQERKLDSTILMINDGEKEVGIAGIMGGENSKITDDVTTMVFESACFDGTNIRLSAKKVGLRTDASGKYEKGLDPNTAEEAVNRACQLIEELGAGEVIGGIIDIYPVKKEEKRIPFDAARINRLLGTDIPEADMLEYFRMIELGYDADTKEVIAPTWRQDLERMADVAEEVARFYGYDRIPTTLPSGEATTGKLSYKLRIEGLAREIAEFCGFSQGMTYSFESPRVFDRMMIPADSPLRRAVNISNPLGEDFSVMRTTSLNGMLTSLATNYNRRNKDVRLYELANVYRPIALPLTELPDERMQFTLGMYGDGDFFTMKGVIEEFFDKAGMHKKPHYDPNGEHPYLHPGRKADIVYDGTVVGFLGEVHPDVADNYKIGDRAYVAVIDMPSIMEFTTFDRKYTGIAKFPAVTRDISMVVPKHILVGQIEDIIEQRGGRFLESYKLFDIYEGAQVLAGHKSVAYSITFRAKDHTLEDKEVSAVMNKILNGLSGLGIELRG</sequence>
<dbReference type="InterPro" id="IPR012340">
    <property type="entry name" value="NA-bd_OB-fold"/>
</dbReference>
<dbReference type="GO" id="GO:0000287">
    <property type="term" value="F:magnesium ion binding"/>
    <property type="evidence" value="ECO:0007669"/>
    <property type="project" value="UniProtKB-UniRule"/>
</dbReference>
<keyword evidence="10 15" id="KW-0460">Magnesium</keyword>
<evidence type="ECO:0000256" key="14">
    <source>
        <dbReference type="ARBA" id="ARBA00049255"/>
    </source>
</evidence>
<evidence type="ECO:0000256" key="3">
    <source>
        <dbReference type="ARBA" id="ARBA00011209"/>
    </source>
</evidence>
<dbReference type="EC" id="6.1.1.20" evidence="15"/>
<organism evidence="20 23">
    <name type="scientific">Enterocloster aldenensis</name>
    <dbReference type="NCBI Taxonomy" id="358742"/>
    <lineage>
        <taxon>Bacteria</taxon>
        <taxon>Bacillati</taxon>
        <taxon>Bacillota</taxon>
        <taxon>Clostridia</taxon>
        <taxon>Lachnospirales</taxon>
        <taxon>Lachnospiraceae</taxon>
        <taxon>Enterocloster</taxon>
    </lineage>
</organism>
<dbReference type="RefSeq" id="WP_165642556.1">
    <property type="nucleotide sequence ID" value="NZ_JAAITT010000026.1"/>
</dbReference>
<comment type="catalytic activity">
    <reaction evidence="14 15">
        <text>tRNA(Phe) + L-phenylalanine + ATP = L-phenylalanyl-tRNA(Phe) + AMP + diphosphate + H(+)</text>
        <dbReference type="Rhea" id="RHEA:19413"/>
        <dbReference type="Rhea" id="RHEA-COMP:9668"/>
        <dbReference type="Rhea" id="RHEA-COMP:9699"/>
        <dbReference type="ChEBI" id="CHEBI:15378"/>
        <dbReference type="ChEBI" id="CHEBI:30616"/>
        <dbReference type="ChEBI" id="CHEBI:33019"/>
        <dbReference type="ChEBI" id="CHEBI:58095"/>
        <dbReference type="ChEBI" id="CHEBI:78442"/>
        <dbReference type="ChEBI" id="CHEBI:78531"/>
        <dbReference type="ChEBI" id="CHEBI:456215"/>
        <dbReference type="EC" id="6.1.1.20"/>
    </reaction>
</comment>
<keyword evidence="12 15" id="KW-0648">Protein biosynthesis</keyword>
<evidence type="ECO:0000256" key="12">
    <source>
        <dbReference type="ARBA" id="ARBA00022917"/>
    </source>
</evidence>
<feature type="domain" description="TRNA-binding" evidence="17">
    <location>
        <begin position="40"/>
        <end position="168"/>
    </location>
</feature>
<dbReference type="GO" id="GO:0000049">
    <property type="term" value="F:tRNA binding"/>
    <property type="evidence" value="ECO:0007669"/>
    <property type="project" value="UniProtKB-UniRule"/>
</dbReference>
<dbReference type="PROSITE" id="PS51483">
    <property type="entry name" value="B5"/>
    <property type="match status" value="1"/>
</dbReference>
<dbReference type="Pfam" id="PF03484">
    <property type="entry name" value="B5"/>
    <property type="match status" value="1"/>
</dbReference>
<evidence type="ECO:0000256" key="11">
    <source>
        <dbReference type="ARBA" id="ARBA00022884"/>
    </source>
</evidence>
<dbReference type="Gene3D" id="3.30.930.10">
    <property type="entry name" value="Bira Bifunctional Protein, Domain 2"/>
    <property type="match status" value="1"/>
</dbReference>
<name>A0AAW5C2I9_9FIRM</name>
<dbReference type="SMART" id="SM00873">
    <property type="entry name" value="B3_4"/>
    <property type="match status" value="1"/>
</dbReference>
<dbReference type="InterPro" id="IPR002547">
    <property type="entry name" value="tRNA-bd_dom"/>
</dbReference>
<dbReference type="InterPro" id="IPR033714">
    <property type="entry name" value="tRNA_bind_bactPheRS"/>
</dbReference>
<dbReference type="Proteomes" id="UP001299608">
    <property type="component" value="Unassembled WGS sequence"/>
</dbReference>
<keyword evidence="7 15" id="KW-0479">Metal-binding</keyword>
<dbReference type="FunFam" id="2.40.50.140:FF:000045">
    <property type="entry name" value="Phenylalanine--tRNA ligase beta subunit"/>
    <property type="match status" value="1"/>
</dbReference>
<dbReference type="Pfam" id="PF17759">
    <property type="entry name" value="tRNA_synthFbeta"/>
    <property type="match status" value="1"/>
</dbReference>
<dbReference type="NCBIfam" id="TIGR00472">
    <property type="entry name" value="pheT_bact"/>
    <property type="match status" value="1"/>
</dbReference>
<dbReference type="InterPro" id="IPR009061">
    <property type="entry name" value="DNA-bd_dom_put_sf"/>
</dbReference>
<dbReference type="GO" id="GO:0006432">
    <property type="term" value="P:phenylalanyl-tRNA aminoacylation"/>
    <property type="evidence" value="ECO:0007669"/>
    <property type="project" value="UniProtKB-UniRule"/>
</dbReference>
<dbReference type="GO" id="GO:0016740">
    <property type="term" value="F:transferase activity"/>
    <property type="evidence" value="ECO:0007669"/>
    <property type="project" value="UniProtKB-ARBA"/>
</dbReference>
<feature type="binding site" evidence="15">
    <location>
        <position position="483"/>
    </location>
    <ligand>
        <name>Mg(2+)</name>
        <dbReference type="ChEBI" id="CHEBI:18420"/>
        <note>shared with alpha subunit</note>
    </ligand>
</feature>
<dbReference type="PROSITE" id="PS50886">
    <property type="entry name" value="TRBD"/>
    <property type="match status" value="1"/>
</dbReference>
<feature type="domain" description="FDX-ACB" evidence="18">
    <location>
        <begin position="717"/>
        <end position="809"/>
    </location>
</feature>
<reference evidence="20" key="3">
    <citation type="submission" date="2022-01" db="EMBL/GenBank/DDBJ databases">
        <title>Collection of gut derived symbiotic bacterial strains cultured from healthy donors.</title>
        <authorList>
            <person name="Lin H."/>
            <person name="Kohout C."/>
            <person name="Waligurski E."/>
            <person name="Pamer E.G."/>
        </authorList>
    </citation>
    <scope>NUCLEOTIDE SEQUENCE</scope>
    <source>
        <strain evidence="20">DFI.6.55</strain>
    </source>
</reference>
<dbReference type="SUPFAM" id="SSF50249">
    <property type="entry name" value="Nucleic acid-binding proteins"/>
    <property type="match status" value="1"/>
</dbReference>
<dbReference type="Proteomes" id="UP000669239">
    <property type="component" value="Unassembled WGS sequence"/>
</dbReference>
<dbReference type="InterPro" id="IPR005146">
    <property type="entry name" value="B3/B4_tRNA-bd"/>
</dbReference>
<feature type="binding site" evidence="15">
    <location>
        <position position="473"/>
    </location>
    <ligand>
        <name>Mg(2+)</name>
        <dbReference type="ChEBI" id="CHEBI:18420"/>
        <note>shared with alpha subunit</note>
    </ligand>
</feature>
<dbReference type="EMBL" id="JAAITT010000026">
    <property type="protein sequence ID" value="NSJ50447.1"/>
    <property type="molecule type" value="Genomic_DNA"/>
</dbReference>
<reference evidence="21" key="2">
    <citation type="submission" date="2020-02" db="EMBL/GenBank/DDBJ databases">
        <authorList>
            <person name="Littmann E."/>
            <person name="Sorbara M."/>
        </authorList>
    </citation>
    <scope>NUCLEOTIDE SEQUENCE</scope>
    <source>
        <strain evidence="21">MSK.1.17</strain>
    </source>
</reference>
<dbReference type="FunFam" id="3.30.70.380:FF:000001">
    <property type="entry name" value="Phenylalanine--tRNA ligase beta subunit"/>
    <property type="match status" value="1"/>
</dbReference>
<dbReference type="AlphaFoldDB" id="A0AAW5C2I9"/>
<dbReference type="FunFam" id="3.50.40.10:FF:000001">
    <property type="entry name" value="Phenylalanine--tRNA ligase beta subunit"/>
    <property type="match status" value="1"/>
</dbReference>
<keyword evidence="11 16" id="KW-0694">RNA-binding</keyword>
<dbReference type="InterPro" id="IPR004532">
    <property type="entry name" value="Phe-tRNA-ligase_IIc_bsu_bact"/>
</dbReference>
<evidence type="ECO:0000256" key="13">
    <source>
        <dbReference type="ARBA" id="ARBA00023146"/>
    </source>
</evidence>
<dbReference type="SUPFAM" id="SSF54991">
    <property type="entry name" value="Anticodon-binding domain of PheRS"/>
    <property type="match status" value="1"/>
</dbReference>
<evidence type="ECO:0000256" key="4">
    <source>
        <dbReference type="ARBA" id="ARBA00022490"/>
    </source>
</evidence>
<dbReference type="InterPro" id="IPR036690">
    <property type="entry name" value="Fdx_antiC-bd_sf"/>
</dbReference>
<evidence type="ECO:0000313" key="21">
    <source>
        <dbReference type="EMBL" id="NSJ50447.1"/>
    </source>
</evidence>
<dbReference type="GO" id="GO:0005524">
    <property type="term" value="F:ATP binding"/>
    <property type="evidence" value="ECO:0007669"/>
    <property type="project" value="UniProtKB-UniRule"/>
</dbReference>
<dbReference type="Gene3D" id="3.30.70.380">
    <property type="entry name" value="Ferrodoxin-fold anticodon-binding domain"/>
    <property type="match status" value="1"/>
</dbReference>
<dbReference type="SUPFAM" id="SSF46955">
    <property type="entry name" value="Putative DNA-binding domain"/>
    <property type="match status" value="1"/>
</dbReference>
<keyword evidence="22" id="KW-1185">Reference proteome</keyword>
<dbReference type="InterPro" id="IPR045864">
    <property type="entry name" value="aa-tRNA-synth_II/BPL/LPL"/>
</dbReference>
<keyword evidence="6 15" id="KW-0436">Ligase</keyword>
<dbReference type="InterPro" id="IPR041616">
    <property type="entry name" value="PheRS_beta_core"/>
</dbReference>
<accession>A0AAW5C2I9</accession>
<dbReference type="GO" id="GO:0004826">
    <property type="term" value="F:phenylalanine-tRNA ligase activity"/>
    <property type="evidence" value="ECO:0007669"/>
    <property type="project" value="UniProtKB-UniRule"/>
</dbReference>
<feature type="domain" description="B5" evidence="19">
    <location>
        <begin position="422"/>
        <end position="495"/>
    </location>
</feature>
<evidence type="ECO:0000256" key="16">
    <source>
        <dbReference type="PROSITE-ProRule" id="PRU00209"/>
    </source>
</evidence>
<evidence type="ECO:0000256" key="6">
    <source>
        <dbReference type="ARBA" id="ARBA00022598"/>
    </source>
</evidence>
<comment type="subunit">
    <text evidence="3 15">Tetramer of two alpha and two beta subunits.</text>
</comment>
<evidence type="ECO:0000256" key="9">
    <source>
        <dbReference type="ARBA" id="ARBA00022840"/>
    </source>
</evidence>
<dbReference type="InterPro" id="IPR005121">
    <property type="entry name" value="Fdx_antiC-bd"/>
</dbReference>
<dbReference type="SUPFAM" id="SSF56037">
    <property type="entry name" value="PheT/TilS domain"/>
    <property type="match status" value="1"/>
</dbReference>
<keyword evidence="5 16" id="KW-0820">tRNA-binding</keyword>
<evidence type="ECO:0000259" key="17">
    <source>
        <dbReference type="PROSITE" id="PS50886"/>
    </source>
</evidence>
<evidence type="ECO:0000256" key="5">
    <source>
        <dbReference type="ARBA" id="ARBA00022555"/>
    </source>
</evidence>
<keyword evidence="13 15" id="KW-0030">Aminoacyl-tRNA synthetase</keyword>
<dbReference type="Pfam" id="PF03147">
    <property type="entry name" value="FDX-ACB"/>
    <property type="match status" value="1"/>
</dbReference>
<dbReference type="Gene3D" id="3.50.40.10">
    <property type="entry name" value="Phenylalanyl-trna Synthetase, Chain B, domain 3"/>
    <property type="match status" value="1"/>
</dbReference>